<dbReference type="GO" id="GO:0016567">
    <property type="term" value="P:protein ubiquitination"/>
    <property type="evidence" value="ECO:0007669"/>
    <property type="project" value="TreeGrafter"/>
</dbReference>
<comment type="caution">
    <text evidence="1">The sequence shown here is derived from an EMBL/GenBank/DDBJ whole genome shotgun (WGS) entry which is preliminary data.</text>
</comment>
<dbReference type="GO" id="GO:0004842">
    <property type="term" value="F:ubiquitin-protein transferase activity"/>
    <property type="evidence" value="ECO:0007669"/>
    <property type="project" value="InterPro"/>
</dbReference>
<dbReference type="AlphaFoldDB" id="A0A540NQA9"/>
<proteinExistence type="predicted"/>
<dbReference type="Proteomes" id="UP000315295">
    <property type="component" value="Unassembled WGS sequence"/>
</dbReference>
<keyword evidence="2" id="KW-1185">Reference proteome</keyword>
<organism evidence="1 2">
    <name type="scientific">Malus baccata</name>
    <name type="common">Siberian crab apple</name>
    <name type="synonym">Pyrus baccata</name>
    <dbReference type="NCBI Taxonomy" id="106549"/>
    <lineage>
        <taxon>Eukaryota</taxon>
        <taxon>Viridiplantae</taxon>
        <taxon>Streptophyta</taxon>
        <taxon>Embryophyta</taxon>
        <taxon>Tracheophyta</taxon>
        <taxon>Spermatophyta</taxon>
        <taxon>Magnoliopsida</taxon>
        <taxon>eudicotyledons</taxon>
        <taxon>Gunneridae</taxon>
        <taxon>Pentapetalae</taxon>
        <taxon>rosids</taxon>
        <taxon>fabids</taxon>
        <taxon>Rosales</taxon>
        <taxon>Rosaceae</taxon>
        <taxon>Amygdaloideae</taxon>
        <taxon>Maleae</taxon>
        <taxon>Malus</taxon>
    </lineage>
</organism>
<gene>
    <name evidence="1" type="ORF">C1H46_001283</name>
</gene>
<dbReference type="GO" id="GO:0030014">
    <property type="term" value="C:CCR4-NOT complex"/>
    <property type="evidence" value="ECO:0007669"/>
    <property type="project" value="InterPro"/>
</dbReference>
<dbReference type="PANTHER" id="PTHR12603">
    <property type="entry name" value="CCR4-NOT TRANSCRIPTION COMPLEX RELATED"/>
    <property type="match status" value="1"/>
</dbReference>
<dbReference type="STRING" id="106549.A0A540NQA9"/>
<dbReference type="PANTHER" id="PTHR12603:SF22">
    <property type="entry name" value="TRANSCRIPTION FACTOR C2H2 FAMILY-RELATED"/>
    <property type="match status" value="1"/>
</dbReference>
<evidence type="ECO:0000313" key="2">
    <source>
        <dbReference type="Proteomes" id="UP000315295"/>
    </source>
</evidence>
<reference evidence="1 2" key="1">
    <citation type="journal article" date="2019" name="G3 (Bethesda)">
        <title>Sequencing of a Wild Apple (Malus baccata) Genome Unravels the Differences Between Cultivated and Wild Apple Species Regarding Disease Resistance and Cold Tolerance.</title>
        <authorList>
            <person name="Chen X."/>
        </authorList>
    </citation>
    <scope>NUCLEOTIDE SEQUENCE [LARGE SCALE GENOMIC DNA]</scope>
    <source>
        <strain evidence="2">cv. Shandingzi</strain>
        <tissue evidence="1">Leaves</tissue>
    </source>
</reference>
<dbReference type="InterPro" id="IPR039780">
    <property type="entry name" value="Mot2"/>
</dbReference>
<sequence>MGEKDGKEGHCPVCRTPYDKKLLEWQHMVSFQVNRKQKKPKGPEVKKQHLTDVRVLQRSLVYVIGIPLNLASEDLGLQPPHNLTIFMLAELSAMATSPITASPQLMNHPSLENPETHPKTLAAYFTTLLAWAVVCYWYQSSRYLCD</sequence>
<accession>A0A540NQA9</accession>
<dbReference type="EMBL" id="VIEB01000013">
    <property type="protein sequence ID" value="TQE13199.1"/>
    <property type="molecule type" value="Genomic_DNA"/>
</dbReference>
<name>A0A540NQA9_MALBA</name>
<evidence type="ECO:0000313" key="1">
    <source>
        <dbReference type="EMBL" id="TQE13199.1"/>
    </source>
</evidence>
<protein>
    <submittedName>
        <fullName evidence="1">Uncharacterized protein</fullName>
    </submittedName>
</protein>